<organism evidence="2 3">
    <name type="scientific">Oopsacas minuta</name>
    <dbReference type="NCBI Taxonomy" id="111878"/>
    <lineage>
        <taxon>Eukaryota</taxon>
        <taxon>Metazoa</taxon>
        <taxon>Porifera</taxon>
        <taxon>Hexactinellida</taxon>
        <taxon>Hexasterophora</taxon>
        <taxon>Lyssacinosida</taxon>
        <taxon>Leucopsacidae</taxon>
        <taxon>Oopsacas</taxon>
    </lineage>
</organism>
<dbReference type="InterPro" id="IPR033698">
    <property type="entry name" value="POLO_box_Plk4_2"/>
</dbReference>
<evidence type="ECO:0000313" key="2">
    <source>
        <dbReference type="EMBL" id="KAI6655044.1"/>
    </source>
</evidence>
<dbReference type="InterPro" id="IPR047108">
    <property type="entry name" value="Plk4-like_POLO_box_2_sf"/>
</dbReference>
<dbReference type="PROSITE" id="PS51985">
    <property type="entry name" value="CPB2"/>
    <property type="match status" value="1"/>
</dbReference>
<name>A0AAV7K2V4_9METZ</name>
<dbReference type="AlphaFoldDB" id="A0AAV7K2V4"/>
<gene>
    <name evidence="2" type="ORF">LOD99_2333</name>
</gene>
<keyword evidence="3" id="KW-1185">Reference proteome</keyword>
<sequence>MENSPSPDIEMTFVCGIKIKYTSQESTLHKGDDKYQLDCPEKIPEHLLPYIDQAKIYKSYSTQLETLLEGVEAQLNIPPLFPVTFGTVHSKFKEKDIQ</sequence>
<dbReference type="Proteomes" id="UP001165289">
    <property type="component" value="Unassembled WGS sequence"/>
</dbReference>
<proteinExistence type="predicted"/>
<dbReference type="EMBL" id="JAKMXF010000210">
    <property type="protein sequence ID" value="KAI6655044.1"/>
    <property type="molecule type" value="Genomic_DNA"/>
</dbReference>
<comment type="caution">
    <text evidence="2">The sequence shown here is derived from an EMBL/GenBank/DDBJ whole genome shotgun (WGS) entry which is preliminary data.</text>
</comment>
<evidence type="ECO:0000313" key="3">
    <source>
        <dbReference type="Proteomes" id="UP001165289"/>
    </source>
</evidence>
<accession>A0AAV7K2V4</accession>
<dbReference type="Gene3D" id="3.30.1120.130">
    <property type="match status" value="1"/>
</dbReference>
<feature type="domain" description="Cryptic POLO box 2 (CPB2)" evidence="1">
    <location>
        <begin position="1"/>
        <end position="95"/>
    </location>
</feature>
<protein>
    <recommendedName>
        <fullName evidence="1">Cryptic POLO box 2 (CPB2) domain-containing protein</fullName>
    </recommendedName>
</protein>
<dbReference type="Pfam" id="PF18409">
    <property type="entry name" value="Plk4_PB2"/>
    <property type="match status" value="1"/>
</dbReference>
<reference evidence="2 3" key="1">
    <citation type="journal article" date="2023" name="BMC Biol.">
        <title>The compact genome of the sponge Oopsacas minuta (Hexactinellida) is lacking key metazoan core genes.</title>
        <authorList>
            <person name="Santini S."/>
            <person name="Schenkelaars Q."/>
            <person name="Jourda C."/>
            <person name="Duchesne M."/>
            <person name="Belahbib H."/>
            <person name="Rocher C."/>
            <person name="Selva M."/>
            <person name="Riesgo A."/>
            <person name="Vervoort M."/>
            <person name="Leys S.P."/>
            <person name="Kodjabachian L."/>
            <person name="Le Bivic A."/>
            <person name="Borchiellini C."/>
            <person name="Claverie J.M."/>
            <person name="Renard E."/>
        </authorList>
    </citation>
    <scope>NUCLEOTIDE SEQUENCE [LARGE SCALE GENOMIC DNA]</scope>
    <source>
        <strain evidence="2">SPO-2</strain>
    </source>
</reference>
<evidence type="ECO:0000259" key="1">
    <source>
        <dbReference type="PROSITE" id="PS51985"/>
    </source>
</evidence>